<proteinExistence type="predicted"/>
<dbReference type="OrthoDB" id="1090916at2"/>
<organism evidence="1 2">
    <name type="scientific">Amphibacillus xylanus (strain ATCC 51415 / DSM 6626 / JCM 7361 / LMG 17667 / NBRC 15112 / Ep01)</name>
    <dbReference type="NCBI Taxonomy" id="698758"/>
    <lineage>
        <taxon>Bacteria</taxon>
        <taxon>Bacillati</taxon>
        <taxon>Bacillota</taxon>
        <taxon>Bacilli</taxon>
        <taxon>Bacillales</taxon>
        <taxon>Bacillaceae</taxon>
        <taxon>Amphibacillus</taxon>
    </lineage>
</organism>
<dbReference type="Proteomes" id="UP000006294">
    <property type="component" value="Chromosome"/>
</dbReference>
<reference evidence="1 2" key="1">
    <citation type="submission" date="2011-01" db="EMBL/GenBank/DDBJ databases">
        <title>Whole genome sequence of Amphibacillus xylinus NBRC 15112.</title>
        <authorList>
            <person name="Nakazawa H."/>
            <person name="Katano Y."/>
            <person name="Nakamura S."/>
            <person name="Sasagawa M."/>
            <person name="Fukada J."/>
            <person name="Arai T."/>
            <person name="Sasakura N."/>
            <person name="Mochizuki D."/>
            <person name="Hosoyama A."/>
            <person name="Harada K."/>
            <person name="Horikawa H."/>
            <person name="Kato Y."/>
            <person name="Harada T."/>
            <person name="Sasaki K."/>
            <person name="Sekiguchi M."/>
            <person name="Hodoyama M."/>
            <person name="Nishiko R."/>
            <person name="Narita H."/>
            <person name="Hanamaki A."/>
            <person name="Hata C."/>
            <person name="Konno Y."/>
            <person name="Niimura Y."/>
            <person name="Yamazaki S."/>
            <person name="Fujita N."/>
        </authorList>
    </citation>
    <scope>NUCLEOTIDE SEQUENCE [LARGE SCALE GENOMIC DNA]</scope>
    <source>
        <strain evidence="2">ATCC 51415 / DSM 6626 / JCM 7361 / LMG 17667 / NBRC 15112 / Ep01</strain>
    </source>
</reference>
<dbReference type="eggNOG" id="ENOG502ZPH0">
    <property type="taxonomic scope" value="Bacteria"/>
</dbReference>
<sequence>MKEIKTNGIYYLEPLSGTREWYWGNDYTHGDLYEAEKLFYMNHPVKSNRLIFVHYPDGNVVEPVEAKEGCYFGSPIFYNGKIKFIRVNFPKGIIEILQYEDAKNKVSRVALIPLSEVADCYNLLLHTKPLMLTRQPGDHLFQIIWPEKVAFEVGVTESFCGRVDDKLYFSAWYEDPDYREEIIIRKFPSGQVIERISGSVMDMPDNQFWKLI</sequence>
<dbReference type="KEGG" id="axl:AXY_05140"/>
<evidence type="ECO:0000313" key="1">
    <source>
        <dbReference type="EMBL" id="BAM46646.1"/>
    </source>
</evidence>
<accession>K0J2E2</accession>
<dbReference type="HOGENOM" id="CLU_1281774_0_0_9"/>
<protein>
    <recommendedName>
        <fullName evidence="3">DUF5050 domain-containing protein</fullName>
    </recommendedName>
</protein>
<name>K0J2E2_AMPXN</name>
<dbReference type="PATRIC" id="fig|698758.3.peg.512"/>
<dbReference type="EMBL" id="AP012050">
    <property type="protein sequence ID" value="BAM46646.1"/>
    <property type="molecule type" value="Genomic_DNA"/>
</dbReference>
<dbReference type="RefSeq" id="WP_015009251.1">
    <property type="nucleotide sequence ID" value="NC_018704.1"/>
</dbReference>
<gene>
    <name evidence="1" type="ordered locus">AXY_05140</name>
</gene>
<keyword evidence="2" id="KW-1185">Reference proteome</keyword>
<evidence type="ECO:0008006" key="3">
    <source>
        <dbReference type="Google" id="ProtNLM"/>
    </source>
</evidence>
<evidence type="ECO:0000313" key="2">
    <source>
        <dbReference type="Proteomes" id="UP000006294"/>
    </source>
</evidence>
<dbReference type="AlphaFoldDB" id="K0J2E2"/>